<dbReference type="AlphaFoldDB" id="A0A8T1TKM0"/>
<dbReference type="OrthoDB" id="116496at2759"/>
<evidence type="ECO:0000313" key="3">
    <source>
        <dbReference type="Proteomes" id="UP000688947"/>
    </source>
</evidence>
<sequence length="205" mass="21638">MRFSVFVALLTATFVSCCSGFASTENSAVFASKVNEGRRLHSEAAVNSENAAKIAARFISNRKESLLLKKATAMTKAANGDDAAIKKAMDLAAFAKNGARVSDDQIAKISAMLKTAKGDEADTMKVILAAIAKDGAKISDETTALLATKIAGTVTKNAMSWPRLRRFAKITLGAAAGGLAINGYYDDYRFGNDFAPDLGVGEDKK</sequence>
<evidence type="ECO:0000256" key="1">
    <source>
        <dbReference type="SAM" id="SignalP"/>
    </source>
</evidence>
<comment type="caution">
    <text evidence="2">The sequence shown here is derived from an EMBL/GenBank/DDBJ whole genome shotgun (WGS) entry which is preliminary data.</text>
</comment>
<name>A0A8T1TKM0_9STRA</name>
<organism evidence="2 3">
    <name type="scientific">Phytophthora cactorum</name>
    <dbReference type="NCBI Taxonomy" id="29920"/>
    <lineage>
        <taxon>Eukaryota</taxon>
        <taxon>Sar</taxon>
        <taxon>Stramenopiles</taxon>
        <taxon>Oomycota</taxon>
        <taxon>Peronosporomycetes</taxon>
        <taxon>Peronosporales</taxon>
        <taxon>Peronosporaceae</taxon>
        <taxon>Phytophthora</taxon>
    </lineage>
</organism>
<feature type="signal peptide" evidence="1">
    <location>
        <begin position="1"/>
        <end position="20"/>
    </location>
</feature>
<proteinExistence type="predicted"/>
<protein>
    <recommendedName>
        <fullName evidence="4">RxLR effector protein</fullName>
    </recommendedName>
</protein>
<keyword evidence="1" id="KW-0732">Signal</keyword>
<dbReference type="PROSITE" id="PS51257">
    <property type="entry name" value="PROKAR_LIPOPROTEIN"/>
    <property type="match status" value="1"/>
</dbReference>
<dbReference type="Proteomes" id="UP000688947">
    <property type="component" value="Unassembled WGS sequence"/>
</dbReference>
<evidence type="ECO:0000313" key="2">
    <source>
        <dbReference type="EMBL" id="KAG6943227.1"/>
    </source>
</evidence>
<dbReference type="VEuPathDB" id="FungiDB:PC110_g19535"/>
<accession>A0A8T1TKM0</accession>
<evidence type="ECO:0008006" key="4">
    <source>
        <dbReference type="Google" id="ProtNLM"/>
    </source>
</evidence>
<reference evidence="2" key="1">
    <citation type="submission" date="2021-01" db="EMBL/GenBank/DDBJ databases">
        <title>Phytophthora aleatoria, a newly-described species from Pinus radiata is distinct from Phytophthora cactorum isolates based on comparative genomics.</title>
        <authorList>
            <person name="Mcdougal R."/>
            <person name="Panda P."/>
            <person name="Williams N."/>
            <person name="Studholme D.J."/>
        </authorList>
    </citation>
    <scope>NUCLEOTIDE SEQUENCE</scope>
    <source>
        <strain evidence="2">NZFS 3830</strain>
    </source>
</reference>
<dbReference type="EMBL" id="JAENGZ010002637">
    <property type="protein sequence ID" value="KAG6943227.1"/>
    <property type="molecule type" value="Genomic_DNA"/>
</dbReference>
<feature type="chain" id="PRO_5035921832" description="RxLR effector protein" evidence="1">
    <location>
        <begin position="21"/>
        <end position="205"/>
    </location>
</feature>
<gene>
    <name evidence="2" type="ORF">JG687_00018591</name>
</gene>